<sequence>MLTYKHKLQSVRGENFWKVDESQAMKPPELVKLVGKPKIKRTKQKDEAIKRQDEWGVSRKGRIMTCSNCGETKHNARGCDEPPNKDKRQKLLDEYEEVGQHPHEDIYLTAPQCSQASQDIELVFMLTPSVYSETSSSSFPAFEYPEPEIEPAIRPMVVSEKKTRLQQRQQPSQPSGSRIITFKGDHNGLSVPSTLPYSPRRVTWKGKVAITVFFI</sequence>
<feature type="region of interest" description="Disordered" evidence="1">
    <location>
        <begin position="164"/>
        <end position="183"/>
    </location>
</feature>
<evidence type="ECO:0000313" key="2">
    <source>
        <dbReference type="RefSeq" id="XP_016470349.1"/>
    </source>
</evidence>
<accession>A0A1S4A175</accession>
<evidence type="ECO:0000256" key="1">
    <source>
        <dbReference type="SAM" id="MobiDB-lite"/>
    </source>
</evidence>
<dbReference type="AlphaFoldDB" id="A0A1S4A175"/>
<dbReference type="STRING" id="4097.A0A1S4A175"/>
<dbReference type="KEGG" id="nta:107792625"/>
<dbReference type="PaxDb" id="4097-A0A1S4A175"/>
<feature type="compositionally biased region" description="Low complexity" evidence="1">
    <location>
        <begin position="166"/>
        <end position="178"/>
    </location>
</feature>
<name>A0A1S4A175_TOBAC</name>
<dbReference type="RefSeq" id="XP_016470349.1">
    <property type="nucleotide sequence ID" value="XM_016614863.1"/>
</dbReference>
<protein>
    <submittedName>
        <fullName evidence="2">Uncharacterized protein</fullName>
    </submittedName>
</protein>
<gene>
    <name evidence="2" type="primary">LOC107792625</name>
</gene>
<proteinExistence type="predicted"/>
<dbReference type="OrthoDB" id="1306134at2759"/>
<organism evidence="2">
    <name type="scientific">Nicotiana tabacum</name>
    <name type="common">Common tobacco</name>
    <dbReference type="NCBI Taxonomy" id="4097"/>
    <lineage>
        <taxon>Eukaryota</taxon>
        <taxon>Viridiplantae</taxon>
        <taxon>Streptophyta</taxon>
        <taxon>Embryophyta</taxon>
        <taxon>Tracheophyta</taxon>
        <taxon>Spermatophyta</taxon>
        <taxon>Magnoliopsida</taxon>
        <taxon>eudicotyledons</taxon>
        <taxon>Gunneridae</taxon>
        <taxon>Pentapetalae</taxon>
        <taxon>asterids</taxon>
        <taxon>lamiids</taxon>
        <taxon>Solanales</taxon>
        <taxon>Solanaceae</taxon>
        <taxon>Nicotianoideae</taxon>
        <taxon>Nicotianeae</taxon>
        <taxon>Nicotiana</taxon>
    </lineage>
</organism>
<reference evidence="2" key="1">
    <citation type="submission" date="2025-08" db="UniProtKB">
        <authorList>
            <consortium name="RefSeq"/>
        </authorList>
    </citation>
    <scope>IDENTIFICATION</scope>
</reference>